<dbReference type="EMBL" id="KQ257451">
    <property type="protein sequence ID" value="KND03597.1"/>
    <property type="molecule type" value="Genomic_DNA"/>
</dbReference>
<gene>
    <name evidence="5" type="ORF">SPPG_01072</name>
</gene>
<feature type="region of interest" description="Disordered" evidence="3">
    <location>
        <begin position="371"/>
        <end position="426"/>
    </location>
</feature>
<feature type="region of interest" description="Disordered" evidence="3">
    <location>
        <begin position="1"/>
        <end position="42"/>
    </location>
</feature>
<organism evidence="5 6">
    <name type="scientific">Spizellomyces punctatus (strain DAOM BR117)</name>
    <dbReference type="NCBI Taxonomy" id="645134"/>
    <lineage>
        <taxon>Eukaryota</taxon>
        <taxon>Fungi</taxon>
        <taxon>Fungi incertae sedis</taxon>
        <taxon>Chytridiomycota</taxon>
        <taxon>Chytridiomycota incertae sedis</taxon>
        <taxon>Chytridiomycetes</taxon>
        <taxon>Spizellomycetales</taxon>
        <taxon>Spizellomycetaceae</taxon>
        <taxon>Spizellomyces</taxon>
    </lineage>
</organism>
<proteinExistence type="predicted"/>
<dbReference type="PROSITE" id="PS51037">
    <property type="entry name" value="YEATS"/>
    <property type="match status" value="1"/>
</dbReference>
<dbReference type="Pfam" id="PF03366">
    <property type="entry name" value="YEATS"/>
    <property type="match status" value="1"/>
</dbReference>
<dbReference type="Proteomes" id="UP000053201">
    <property type="component" value="Unassembled WGS sequence"/>
</dbReference>
<dbReference type="InterPro" id="IPR058706">
    <property type="entry name" value="zf-C2H2_AHC1-like"/>
</dbReference>
<evidence type="ECO:0000259" key="4">
    <source>
        <dbReference type="PROSITE" id="PS51037"/>
    </source>
</evidence>
<keyword evidence="6" id="KW-1185">Reference proteome</keyword>
<dbReference type="eggNOG" id="KOG3149">
    <property type="taxonomic scope" value="Eukaryota"/>
</dbReference>
<feature type="domain" description="YEATS" evidence="4">
    <location>
        <begin position="433"/>
        <end position="573"/>
    </location>
</feature>
<evidence type="ECO:0000313" key="5">
    <source>
        <dbReference type="EMBL" id="KND03597.1"/>
    </source>
</evidence>
<dbReference type="Pfam" id="PF25909">
    <property type="entry name" value="zf-C2H2_AHC1"/>
    <property type="match status" value="1"/>
</dbReference>
<dbReference type="AlphaFoldDB" id="A0A0L0HR98"/>
<feature type="compositionally biased region" description="Polar residues" evidence="3">
    <location>
        <begin position="96"/>
        <end position="123"/>
    </location>
</feature>
<dbReference type="GO" id="GO:0000785">
    <property type="term" value="C:chromatin"/>
    <property type="evidence" value="ECO:0007669"/>
    <property type="project" value="UniProtKB-ARBA"/>
</dbReference>
<dbReference type="InterPro" id="IPR038704">
    <property type="entry name" value="YEAST_sf"/>
</dbReference>
<dbReference type="OMA" id="HTHRWRL"/>
<feature type="compositionally biased region" description="Basic and acidic residues" evidence="3">
    <location>
        <begin position="400"/>
        <end position="413"/>
    </location>
</feature>
<feature type="compositionally biased region" description="Polar residues" evidence="3">
    <location>
        <begin position="13"/>
        <end position="23"/>
    </location>
</feature>
<dbReference type="CDD" id="cd16907">
    <property type="entry name" value="YEATS_YEATS2_like"/>
    <property type="match status" value="1"/>
</dbReference>
<evidence type="ECO:0000256" key="2">
    <source>
        <dbReference type="PROSITE-ProRule" id="PRU00376"/>
    </source>
</evidence>
<keyword evidence="1 2" id="KW-0539">Nucleus</keyword>
<dbReference type="PANTHER" id="PTHR23195">
    <property type="entry name" value="YEATS DOMAIN"/>
    <property type="match status" value="1"/>
</dbReference>
<evidence type="ECO:0000313" key="6">
    <source>
        <dbReference type="Proteomes" id="UP000053201"/>
    </source>
</evidence>
<sequence>MSRPSPRRGDIANFTSANETTGDVPNDVPTPPRRGQSISNDPTTIEKVRHIVRTQFDYEILLKRHELRAIRRQITRGEELLHQLHHIIINGPSAPPSRQASPHQTSVHTRSSGRPTRTPSTQNKLLTQVSDVLYSRRDDGAYVRLTCPVCGRWEFANMQGFLNHCRIKHQIEFPSHSEAARSCGTVVDEGEVPAGHAARRMPVKPVVFDKPTNFVWGISASLGSQDEGEGESAASTTAPTGPEKQQPKINVYEEDIDMMDLEYSSPALSSSALVRDDTGLGGEVADEAACATRFIRTSPTAVPGRTLPWNAGLDASPRQCANEYPMTQSAKGDNEAVKDVVQVFTSPETGDRMWTDQPGDATTKGAIETVNTHSGMTDGYGSSVRSPVKLESDGISDTGKPSDNEEHEEEKPNTETPTPSGHGLYPSHLAVDAGSRFYVKRQVVLGNVSRFIPTEKREPGMEKYEFKWMVYLHGPTTNEDITPFVRKVRFYLHPDYRPYDVVEISEPPFRLTRYGWGEFPVRLQVYFVDERNKPVDFIHILKLDTSKSGRQVLGTERIIDLELDRNTEFAESRQNMVADNAMDTGTSDVTQPEKSPKSASPSAPATGHSESLAITAKAMNDLLESAVGQFPIIRPVASGTRPKLSLPYSTAPSISVYMSWPLGKRKASEWQRARLLLRHVQSQCDTYQGQKLTVRDVMHWCRDNGHNPTPQVRRKARSGSPPGPSHLRDVVTAIQYCRYCGVAGAHDGAFDDCKWRPRMWRSRVWSLSRADDLLRGLDASGERPVEEADMDIVIDSMRDPSDAMAHNGANTSMTRRWYSNHHPTASQQEIDWISRTVEQLRLPATFGQTETEKRIAYGLIFQVAKSFLRRLLENAIDVYRNEAVTSVSSEGDQEKTDTREHRSAPFTKILVPLHLYRALVDTEEFDFLTGAGLAR</sequence>
<dbReference type="InParanoid" id="A0A0L0HR98"/>
<evidence type="ECO:0000256" key="3">
    <source>
        <dbReference type="SAM" id="MobiDB-lite"/>
    </source>
</evidence>
<dbReference type="RefSeq" id="XP_016611636.1">
    <property type="nucleotide sequence ID" value="XM_016749393.1"/>
</dbReference>
<feature type="compositionally biased region" description="Polar residues" evidence="3">
    <location>
        <begin position="576"/>
        <end position="593"/>
    </location>
</feature>
<feature type="region of interest" description="Disordered" evidence="3">
    <location>
        <begin position="576"/>
        <end position="609"/>
    </location>
</feature>
<dbReference type="Pfam" id="PF22951">
    <property type="entry name" value="3HBD"/>
    <property type="match status" value="1"/>
</dbReference>
<dbReference type="VEuPathDB" id="FungiDB:SPPG_01072"/>
<dbReference type="STRING" id="645134.A0A0L0HR98"/>
<dbReference type="OrthoDB" id="1741717at2759"/>
<feature type="region of interest" description="Disordered" evidence="3">
    <location>
        <begin position="222"/>
        <end position="247"/>
    </location>
</feature>
<dbReference type="InterPro" id="IPR055127">
    <property type="entry name" value="YEATS2_3HBD"/>
</dbReference>
<reference evidence="5 6" key="1">
    <citation type="submission" date="2009-08" db="EMBL/GenBank/DDBJ databases">
        <title>The Genome Sequence of Spizellomyces punctatus strain DAOM BR117.</title>
        <authorList>
            <consortium name="The Broad Institute Genome Sequencing Platform"/>
            <person name="Russ C."/>
            <person name="Cuomo C."/>
            <person name="Shea T."/>
            <person name="Young S.K."/>
            <person name="Zeng Q."/>
            <person name="Koehrsen M."/>
            <person name="Haas B."/>
            <person name="Borodovsky M."/>
            <person name="Guigo R."/>
            <person name="Alvarado L."/>
            <person name="Berlin A."/>
            <person name="Bochicchio J."/>
            <person name="Borenstein D."/>
            <person name="Chapman S."/>
            <person name="Chen Z."/>
            <person name="Engels R."/>
            <person name="Freedman E."/>
            <person name="Gellesch M."/>
            <person name="Goldberg J."/>
            <person name="Griggs A."/>
            <person name="Gujja S."/>
            <person name="Heiman D."/>
            <person name="Hepburn T."/>
            <person name="Howarth C."/>
            <person name="Jen D."/>
            <person name="Larson L."/>
            <person name="Lewis B."/>
            <person name="Mehta T."/>
            <person name="Park D."/>
            <person name="Pearson M."/>
            <person name="Roberts A."/>
            <person name="Saif S."/>
            <person name="Shenoy N."/>
            <person name="Sisk P."/>
            <person name="Stolte C."/>
            <person name="Sykes S."/>
            <person name="Thomson T."/>
            <person name="Walk T."/>
            <person name="White J."/>
            <person name="Yandava C."/>
            <person name="Burger G."/>
            <person name="Gray M.W."/>
            <person name="Holland P.W.H."/>
            <person name="King N."/>
            <person name="Lang F.B.F."/>
            <person name="Roger A.J."/>
            <person name="Ruiz-Trillo I."/>
            <person name="Lander E."/>
            <person name="Nusbaum C."/>
        </authorList>
    </citation>
    <scope>NUCLEOTIDE SEQUENCE [LARGE SCALE GENOMIC DNA]</scope>
    <source>
        <strain evidence="5 6">DAOM BR117</strain>
    </source>
</reference>
<accession>A0A0L0HR98</accession>
<evidence type="ECO:0000256" key="1">
    <source>
        <dbReference type="ARBA" id="ARBA00023242"/>
    </source>
</evidence>
<protein>
    <recommendedName>
        <fullName evidence="4">YEATS domain-containing protein</fullName>
    </recommendedName>
</protein>
<dbReference type="GO" id="GO:0006355">
    <property type="term" value="P:regulation of DNA-templated transcription"/>
    <property type="evidence" value="ECO:0007669"/>
    <property type="project" value="InterPro"/>
</dbReference>
<dbReference type="Gene3D" id="2.60.40.1970">
    <property type="entry name" value="YEATS domain"/>
    <property type="match status" value="1"/>
</dbReference>
<comment type="subcellular location">
    <subcellularLocation>
        <location evidence="2">Nucleus</location>
    </subcellularLocation>
</comment>
<dbReference type="InterPro" id="IPR055129">
    <property type="entry name" value="YEATS_dom"/>
</dbReference>
<dbReference type="InterPro" id="IPR005033">
    <property type="entry name" value="YEATS"/>
</dbReference>
<dbReference type="GeneID" id="27684761"/>
<feature type="region of interest" description="Disordered" evidence="3">
    <location>
        <begin position="705"/>
        <end position="725"/>
    </location>
</feature>
<feature type="region of interest" description="Disordered" evidence="3">
    <location>
        <begin position="89"/>
        <end position="123"/>
    </location>
</feature>
<name>A0A0L0HR98_SPIPD</name>
<dbReference type="GO" id="GO:0005634">
    <property type="term" value="C:nucleus"/>
    <property type="evidence" value="ECO:0007669"/>
    <property type="project" value="UniProtKB-SubCell"/>
</dbReference>